<dbReference type="InterPro" id="IPR003593">
    <property type="entry name" value="AAA+_ATPase"/>
</dbReference>
<feature type="transmembrane region" description="Helical" evidence="8">
    <location>
        <begin position="653"/>
        <end position="676"/>
    </location>
</feature>
<keyword evidence="4" id="KW-0067">ATP-binding</keyword>
<feature type="compositionally biased region" description="Low complexity" evidence="7">
    <location>
        <begin position="711"/>
        <end position="724"/>
    </location>
</feature>
<feature type="transmembrane region" description="Helical" evidence="8">
    <location>
        <begin position="102"/>
        <end position="121"/>
    </location>
</feature>
<evidence type="ECO:0000256" key="6">
    <source>
        <dbReference type="ARBA" id="ARBA00023136"/>
    </source>
</evidence>
<dbReference type="EMBL" id="BSUO01000001">
    <property type="protein sequence ID" value="GMA39158.1"/>
    <property type="molecule type" value="Genomic_DNA"/>
</dbReference>
<dbReference type="Pfam" id="PF00664">
    <property type="entry name" value="ABC_membrane"/>
    <property type="match status" value="1"/>
</dbReference>
<feature type="region of interest" description="Disordered" evidence="7">
    <location>
        <begin position="534"/>
        <end position="592"/>
    </location>
</feature>
<dbReference type="Proteomes" id="UP001157126">
    <property type="component" value="Unassembled WGS sequence"/>
</dbReference>
<sequence>MFLGSIGTALGAVIAGRLAEGVTLDLVWWLAAFIIGGACLDTVGRVLWSGGADRAEGRLREDLLDAALDQPLATLTEQAVGEVLDRVDDDTREVGSLVRLQVWMMLRAILTGIPMLVVAAFTWWPGAIFFPLFTWLTLRLIRPLLPQIAERKAVEEAAWTDHAAVLEEGVAGRDDLRTSLGQAFAIRRLAALSATVHDLFMRVLVLERRVVLRSGLMLHSLLGGVAVVGVAMVTAGGLSVGELVTLFLVTSTFVGLLGHVAEQLPDLQAGMGAVIRLRQMLASPPEPVGGRALPGGALDLEFRDLNFSYAQGSFALTDVDLRVPAGQTMALVGRTGSGKSTLAALLSRAVDPPPGAVFLGGVDVLEVDMTDLRRAVGVVTQRTEILAGTLADNITLFADVPRARVEEVVAELGLTDWIAGLDAGLDTALGAGGTTLSAGEEQLLAFARLLIRDVEVVVLDEATARMDPLTESRVVAASDRLLRGRTGILIAHRLGTIARADRVAVLEAGRVVQSGPRAELAERDGHFRDLLTASGVVDDEQPSEPAESAEPTGTSVSSTAPPTSTTLTPPATRATQVGTSRRRGEIVPRPDPGVGPSLARGILSALLVRPEWGMVSVGFFLVFGATGAMGALTGYAWGHTVEALTLGESGPAVWGWVALVAVSVLIGPIALAAGVIRYPRWWVEVLLRVRMAVLVGQSGQRRLAPAPPGRSSPAPWTPTGTRGMPTGGST</sequence>
<keyword evidence="3" id="KW-0547">Nucleotide-binding</keyword>
<evidence type="ECO:0000256" key="8">
    <source>
        <dbReference type="SAM" id="Phobius"/>
    </source>
</evidence>
<comment type="subcellular location">
    <subcellularLocation>
        <location evidence="1">Cell membrane</location>
        <topology evidence="1">Multi-pass membrane protein</topology>
    </subcellularLocation>
</comment>
<dbReference type="Gene3D" id="1.20.1560.10">
    <property type="entry name" value="ABC transporter type 1, transmembrane domain"/>
    <property type="match status" value="1"/>
</dbReference>
<name>A0ABQ6IML1_9MICO</name>
<dbReference type="InterPro" id="IPR039421">
    <property type="entry name" value="Type_1_exporter"/>
</dbReference>
<evidence type="ECO:0000256" key="7">
    <source>
        <dbReference type="SAM" id="MobiDB-lite"/>
    </source>
</evidence>
<dbReference type="SMART" id="SM00382">
    <property type="entry name" value="AAA"/>
    <property type="match status" value="1"/>
</dbReference>
<protein>
    <recommendedName>
        <fullName evidence="13">ABC-type multidrug transport system fused ATPase/permease subunit</fullName>
    </recommendedName>
</protein>
<dbReference type="Gene3D" id="3.40.50.300">
    <property type="entry name" value="P-loop containing nucleotide triphosphate hydrolases"/>
    <property type="match status" value="1"/>
</dbReference>
<gene>
    <name evidence="11" type="ORF">GCM10025883_12030</name>
</gene>
<dbReference type="Pfam" id="PF00005">
    <property type="entry name" value="ABC_tran"/>
    <property type="match status" value="1"/>
</dbReference>
<dbReference type="PROSITE" id="PS50929">
    <property type="entry name" value="ABC_TM1F"/>
    <property type="match status" value="1"/>
</dbReference>
<evidence type="ECO:0008006" key="13">
    <source>
        <dbReference type="Google" id="ProtNLM"/>
    </source>
</evidence>
<evidence type="ECO:0000256" key="2">
    <source>
        <dbReference type="ARBA" id="ARBA00022692"/>
    </source>
</evidence>
<evidence type="ECO:0000256" key="5">
    <source>
        <dbReference type="ARBA" id="ARBA00022989"/>
    </source>
</evidence>
<evidence type="ECO:0000259" key="9">
    <source>
        <dbReference type="PROSITE" id="PS50893"/>
    </source>
</evidence>
<evidence type="ECO:0000313" key="12">
    <source>
        <dbReference type="Proteomes" id="UP001157126"/>
    </source>
</evidence>
<dbReference type="InterPro" id="IPR011527">
    <property type="entry name" value="ABC1_TM_dom"/>
</dbReference>
<feature type="domain" description="ABC transporter" evidence="9">
    <location>
        <begin position="300"/>
        <end position="533"/>
    </location>
</feature>
<dbReference type="InterPro" id="IPR036640">
    <property type="entry name" value="ABC1_TM_sf"/>
</dbReference>
<keyword evidence="2 8" id="KW-0812">Transmembrane</keyword>
<feature type="region of interest" description="Disordered" evidence="7">
    <location>
        <begin position="701"/>
        <end position="730"/>
    </location>
</feature>
<feature type="domain" description="ABC transmembrane type-1" evidence="10">
    <location>
        <begin position="1"/>
        <end position="269"/>
    </location>
</feature>
<feature type="transmembrane region" description="Helical" evidence="8">
    <location>
        <begin position="612"/>
        <end position="633"/>
    </location>
</feature>
<evidence type="ECO:0000259" key="10">
    <source>
        <dbReference type="PROSITE" id="PS50929"/>
    </source>
</evidence>
<keyword evidence="5 8" id="KW-1133">Transmembrane helix</keyword>
<dbReference type="InterPro" id="IPR003439">
    <property type="entry name" value="ABC_transporter-like_ATP-bd"/>
</dbReference>
<accession>A0ABQ6IML1</accession>
<feature type="compositionally biased region" description="Low complexity" evidence="7">
    <location>
        <begin position="543"/>
        <end position="575"/>
    </location>
</feature>
<organism evidence="11 12">
    <name type="scientific">Mobilicoccus caccae</name>
    <dbReference type="NCBI Taxonomy" id="1859295"/>
    <lineage>
        <taxon>Bacteria</taxon>
        <taxon>Bacillati</taxon>
        <taxon>Actinomycetota</taxon>
        <taxon>Actinomycetes</taxon>
        <taxon>Micrococcales</taxon>
        <taxon>Dermatophilaceae</taxon>
        <taxon>Mobilicoccus</taxon>
    </lineage>
</organism>
<dbReference type="PANTHER" id="PTHR43394:SF1">
    <property type="entry name" value="ATP-BINDING CASSETTE SUB-FAMILY B MEMBER 10, MITOCHONDRIAL"/>
    <property type="match status" value="1"/>
</dbReference>
<comment type="caution">
    <text evidence="11">The sequence shown here is derived from an EMBL/GenBank/DDBJ whole genome shotgun (WGS) entry which is preliminary data.</text>
</comment>
<proteinExistence type="predicted"/>
<feature type="transmembrane region" description="Helical" evidence="8">
    <location>
        <begin position="29"/>
        <end position="48"/>
    </location>
</feature>
<keyword evidence="6 8" id="KW-0472">Membrane</keyword>
<dbReference type="SUPFAM" id="SSF90123">
    <property type="entry name" value="ABC transporter transmembrane region"/>
    <property type="match status" value="1"/>
</dbReference>
<feature type="transmembrane region" description="Helical" evidence="8">
    <location>
        <begin position="216"/>
        <end position="237"/>
    </location>
</feature>
<evidence type="ECO:0000313" key="11">
    <source>
        <dbReference type="EMBL" id="GMA39158.1"/>
    </source>
</evidence>
<dbReference type="InterPro" id="IPR027417">
    <property type="entry name" value="P-loop_NTPase"/>
</dbReference>
<feature type="transmembrane region" description="Helical" evidence="8">
    <location>
        <begin position="243"/>
        <end position="261"/>
    </location>
</feature>
<keyword evidence="12" id="KW-1185">Reference proteome</keyword>
<evidence type="ECO:0000256" key="1">
    <source>
        <dbReference type="ARBA" id="ARBA00004651"/>
    </source>
</evidence>
<dbReference type="PROSITE" id="PS50893">
    <property type="entry name" value="ABC_TRANSPORTER_2"/>
    <property type="match status" value="1"/>
</dbReference>
<evidence type="ECO:0000256" key="4">
    <source>
        <dbReference type="ARBA" id="ARBA00022840"/>
    </source>
</evidence>
<evidence type="ECO:0000256" key="3">
    <source>
        <dbReference type="ARBA" id="ARBA00022741"/>
    </source>
</evidence>
<dbReference type="PANTHER" id="PTHR43394">
    <property type="entry name" value="ATP-DEPENDENT PERMEASE MDL1, MITOCHONDRIAL"/>
    <property type="match status" value="1"/>
</dbReference>
<dbReference type="SUPFAM" id="SSF52540">
    <property type="entry name" value="P-loop containing nucleoside triphosphate hydrolases"/>
    <property type="match status" value="1"/>
</dbReference>
<reference evidence="12" key="1">
    <citation type="journal article" date="2019" name="Int. J. Syst. Evol. Microbiol.">
        <title>The Global Catalogue of Microorganisms (GCM) 10K type strain sequencing project: providing services to taxonomists for standard genome sequencing and annotation.</title>
        <authorList>
            <consortium name="The Broad Institute Genomics Platform"/>
            <consortium name="The Broad Institute Genome Sequencing Center for Infectious Disease"/>
            <person name="Wu L."/>
            <person name="Ma J."/>
        </authorList>
    </citation>
    <scope>NUCLEOTIDE SEQUENCE [LARGE SCALE GENOMIC DNA]</scope>
    <source>
        <strain evidence="12">NBRC 113072</strain>
    </source>
</reference>